<reference evidence="2" key="1">
    <citation type="submission" date="2016-10" db="EMBL/GenBank/DDBJ databases">
        <authorList>
            <person name="Varghese N."/>
            <person name="Submissions S."/>
        </authorList>
    </citation>
    <scope>NUCLEOTIDE SEQUENCE [LARGE SCALE GENOMIC DNA]</scope>
    <source>
        <strain evidence="2">BP1-148</strain>
    </source>
</reference>
<proteinExistence type="predicted"/>
<keyword evidence="2" id="KW-1185">Reference proteome</keyword>
<gene>
    <name evidence="1" type="ORF">SAMN04487901_1043</name>
</gene>
<protein>
    <submittedName>
        <fullName evidence="1">Uncharacterized protein</fullName>
    </submittedName>
</protein>
<evidence type="ECO:0000313" key="2">
    <source>
        <dbReference type="Proteomes" id="UP000198779"/>
    </source>
</evidence>
<organism evidence="1 2">
    <name type="scientific">Prevotella communis</name>
    <dbReference type="NCBI Taxonomy" id="2913614"/>
    <lineage>
        <taxon>Bacteria</taxon>
        <taxon>Pseudomonadati</taxon>
        <taxon>Bacteroidota</taxon>
        <taxon>Bacteroidia</taxon>
        <taxon>Bacteroidales</taxon>
        <taxon>Prevotellaceae</taxon>
        <taxon>Prevotella</taxon>
    </lineage>
</organism>
<evidence type="ECO:0000313" key="1">
    <source>
        <dbReference type="EMBL" id="SDG43138.1"/>
    </source>
</evidence>
<accession>A0A1G7U6Y3</accession>
<dbReference type="STRING" id="645274.SAMN04487901_1043"/>
<dbReference type="AlphaFoldDB" id="A0A1G7U6Y3"/>
<dbReference type="EMBL" id="FNCQ01000004">
    <property type="protein sequence ID" value="SDG43138.1"/>
    <property type="molecule type" value="Genomic_DNA"/>
</dbReference>
<dbReference type="Proteomes" id="UP000198779">
    <property type="component" value="Unassembled WGS sequence"/>
</dbReference>
<dbReference type="RefSeq" id="WP_176944245.1">
    <property type="nucleotide sequence ID" value="NZ_CP091790.1"/>
</dbReference>
<name>A0A1G7U6Y3_9BACT</name>
<sequence length="57" mass="6436">MMKKIYTKPDVQAIEVMHHNCLLKGSGESVKSVVTPDDEEMDFVPVKEGIEDDEEDV</sequence>